<feature type="transmembrane region" description="Helical" evidence="7">
    <location>
        <begin position="260"/>
        <end position="278"/>
    </location>
</feature>
<evidence type="ECO:0000313" key="8">
    <source>
        <dbReference type="EMBL" id="PTQ74732.1"/>
    </source>
</evidence>
<feature type="transmembrane region" description="Helical" evidence="7">
    <location>
        <begin position="20"/>
        <end position="40"/>
    </location>
</feature>
<feature type="transmembrane region" description="Helical" evidence="7">
    <location>
        <begin position="138"/>
        <end position="159"/>
    </location>
</feature>
<evidence type="ECO:0000256" key="5">
    <source>
        <dbReference type="ARBA" id="ARBA00022989"/>
    </source>
</evidence>
<name>A0A2T5HT16_9RHOB</name>
<dbReference type="PANTHER" id="PTHR30106">
    <property type="entry name" value="INNER MEMBRANE PROTEIN YEIH-RELATED"/>
    <property type="match status" value="1"/>
</dbReference>
<feature type="transmembrane region" description="Helical" evidence="7">
    <location>
        <begin position="52"/>
        <end position="76"/>
    </location>
</feature>
<accession>A0A2T5HT16</accession>
<feature type="transmembrane region" description="Helical" evidence="7">
    <location>
        <begin position="106"/>
        <end position="126"/>
    </location>
</feature>
<keyword evidence="3" id="KW-1003">Cell membrane</keyword>
<feature type="transmembrane region" description="Helical" evidence="7">
    <location>
        <begin position="228"/>
        <end position="248"/>
    </location>
</feature>
<organism evidence="8 9">
    <name type="scientific">Celeribacter persicus</name>
    <dbReference type="NCBI Taxonomy" id="1651082"/>
    <lineage>
        <taxon>Bacteria</taxon>
        <taxon>Pseudomonadati</taxon>
        <taxon>Pseudomonadota</taxon>
        <taxon>Alphaproteobacteria</taxon>
        <taxon>Rhodobacterales</taxon>
        <taxon>Roseobacteraceae</taxon>
        <taxon>Celeribacter</taxon>
    </lineage>
</organism>
<evidence type="ECO:0000256" key="2">
    <source>
        <dbReference type="ARBA" id="ARBA00007977"/>
    </source>
</evidence>
<dbReference type="RefSeq" id="WP_245889966.1">
    <property type="nucleotide sequence ID" value="NZ_QAOH01000003.1"/>
</dbReference>
<dbReference type="InterPro" id="IPR018383">
    <property type="entry name" value="UPF0324_pro"/>
</dbReference>
<evidence type="ECO:0000313" key="9">
    <source>
        <dbReference type="Proteomes" id="UP000244077"/>
    </source>
</evidence>
<comment type="caution">
    <text evidence="8">The sequence shown here is derived from an EMBL/GenBank/DDBJ whole genome shotgun (WGS) entry which is preliminary data.</text>
</comment>
<keyword evidence="9" id="KW-1185">Reference proteome</keyword>
<protein>
    <submittedName>
        <fullName evidence="8">Putative integral membrane protein (TIGR00698 family)</fullName>
    </submittedName>
</protein>
<evidence type="ECO:0000256" key="6">
    <source>
        <dbReference type="ARBA" id="ARBA00023136"/>
    </source>
</evidence>
<keyword evidence="4 7" id="KW-0812">Transmembrane</keyword>
<evidence type="ECO:0000256" key="4">
    <source>
        <dbReference type="ARBA" id="ARBA00022692"/>
    </source>
</evidence>
<gene>
    <name evidence="8" type="ORF">C8N42_10322</name>
</gene>
<evidence type="ECO:0000256" key="3">
    <source>
        <dbReference type="ARBA" id="ARBA00022475"/>
    </source>
</evidence>
<evidence type="ECO:0000256" key="1">
    <source>
        <dbReference type="ARBA" id="ARBA00004651"/>
    </source>
</evidence>
<feature type="transmembrane region" description="Helical" evidence="7">
    <location>
        <begin position="165"/>
        <end position="190"/>
    </location>
</feature>
<sequence length="341" mass="35470">MADASEITFPDNRDNRMARLWHYLPGLMATGALAALAILAQRWIGVPYLSPMVLAMVAGIVLRNAFGFASVLVPGVSLSVRKILRAGIVLMGFQLTLGQLEGIGLNGVLIVVVVLAATFIFTKAMARVLGVERKLGELIAAGTSVCGASAVIAVNTVTGGEDEDVAYAIACVTVFGTLSMLIMPVMGGFLAMAPESYGLWVGATVHEMAQVMGAAFTHGDAAGQAGTIAKLSRVLMLAPLILALGALAQQDEGVSGGRAPMPWFVFGFIAVVVLNSLVDVPPMASQALAHVTAFFLTMALAGMGLETHVARLRQKGVRPLMLGAVAWVFVSVLGLTLVLLA</sequence>
<keyword evidence="6 7" id="KW-0472">Membrane</keyword>
<dbReference type="AlphaFoldDB" id="A0A2T5HT16"/>
<dbReference type="Proteomes" id="UP000244077">
    <property type="component" value="Unassembled WGS sequence"/>
</dbReference>
<feature type="transmembrane region" description="Helical" evidence="7">
    <location>
        <begin position="317"/>
        <end position="340"/>
    </location>
</feature>
<feature type="transmembrane region" description="Helical" evidence="7">
    <location>
        <begin position="284"/>
        <end position="305"/>
    </location>
</feature>
<proteinExistence type="inferred from homology"/>
<dbReference type="Pfam" id="PF03601">
    <property type="entry name" value="Cons_hypoth698"/>
    <property type="match status" value="1"/>
</dbReference>
<dbReference type="EMBL" id="QAOH01000003">
    <property type="protein sequence ID" value="PTQ74732.1"/>
    <property type="molecule type" value="Genomic_DNA"/>
</dbReference>
<keyword evidence="5 7" id="KW-1133">Transmembrane helix</keyword>
<comment type="subcellular location">
    <subcellularLocation>
        <location evidence="1">Cell membrane</location>
        <topology evidence="1">Multi-pass membrane protein</topology>
    </subcellularLocation>
</comment>
<dbReference type="PANTHER" id="PTHR30106:SF2">
    <property type="entry name" value="UPF0324 INNER MEMBRANE PROTEIN YEIH"/>
    <property type="match status" value="1"/>
</dbReference>
<evidence type="ECO:0000256" key="7">
    <source>
        <dbReference type="SAM" id="Phobius"/>
    </source>
</evidence>
<dbReference type="GO" id="GO:0005886">
    <property type="term" value="C:plasma membrane"/>
    <property type="evidence" value="ECO:0007669"/>
    <property type="project" value="UniProtKB-SubCell"/>
</dbReference>
<comment type="similarity">
    <text evidence="2">Belongs to the UPF0324 family.</text>
</comment>
<reference evidence="8 9" key="1">
    <citation type="submission" date="2018-04" db="EMBL/GenBank/DDBJ databases">
        <title>Genomic Encyclopedia of Archaeal and Bacterial Type Strains, Phase II (KMG-II): from individual species to whole genera.</title>
        <authorList>
            <person name="Goeker M."/>
        </authorList>
    </citation>
    <scope>NUCLEOTIDE SEQUENCE [LARGE SCALE GENOMIC DNA]</scope>
    <source>
        <strain evidence="8 9">DSM 100434</strain>
    </source>
</reference>